<reference evidence="4" key="1">
    <citation type="submission" date="2016-11" db="UniProtKB">
        <authorList>
            <consortium name="WormBaseParasite"/>
        </authorList>
    </citation>
    <scope>IDENTIFICATION</scope>
</reference>
<keyword evidence="2" id="KW-1133">Transmembrane helix</keyword>
<evidence type="ECO:0000256" key="2">
    <source>
        <dbReference type="SAM" id="Phobius"/>
    </source>
</evidence>
<dbReference type="Proteomes" id="UP000095287">
    <property type="component" value="Unplaced"/>
</dbReference>
<dbReference type="AlphaFoldDB" id="A0A1I7ZWC6"/>
<protein>
    <submittedName>
        <fullName evidence="4">TSP1_CCN domain-containing protein</fullName>
    </submittedName>
</protein>
<keyword evidence="3" id="KW-1185">Reference proteome</keyword>
<evidence type="ECO:0000313" key="4">
    <source>
        <dbReference type="WBParaSite" id="L893_g30427.t1"/>
    </source>
</evidence>
<organism evidence="3 4">
    <name type="scientific">Steinernema glaseri</name>
    <dbReference type="NCBI Taxonomy" id="37863"/>
    <lineage>
        <taxon>Eukaryota</taxon>
        <taxon>Metazoa</taxon>
        <taxon>Ecdysozoa</taxon>
        <taxon>Nematoda</taxon>
        <taxon>Chromadorea</taxon>
        <taxon>Rhabditida</taxon>
        <taxon>Tylenchina</taxon>
        <taxon>Panagrolaimomorpha</taxon>
        <taxon>Strongyloidoidea</taxon>
        <taxon>Steinernematidae</taxon>
        <taxon>Steinernema</taxon>
    </lineage>
</organism>
<dbReference type="WBParaSite" id="L893_g30427.t1">
    <property type="protein sequence ID" value="L893_g30427.t1"/>
    <property type="gene ID" value="L893_g30427"/>
</dbReference>
<name>A0A1I7ZWC6_9BILA</name>
<feature type="transmembrane region" description="Helical" evidence="2">
    <location>
        <begin position="108"/>
        <end position="133"/>
    </location>
</feature>
<accession>A0A1I7ZWC6</accession>
<dbReference type="Gene3D" id="2.20.100.10">
    <property type="entry name" value="Thrombospondin type-1 (TSP1) repeat"/>
    <property type="match status" value="1"/>
</dbReference>
<evidence type="ECO:0000313" key="3">
    <source>
        <dbReference type="Proteomes" id="UP000095287"/>
    </source>
</evidence>
<keyword evidence="2" id="KW-0812">Transmembrane</keyword>
<dbReference type="InterPro" id="IPR036383">
    <property type="entry name" value="TSP1_rpt_sf"/>
</dbReference>
<feature type="region of interest" description="Disordered" evidence="1">
    <location>
        <begin position="55"/>
        <end position="75"/>
    </location>
</feature>
<proteinExistence type="predicted"/>
<sequence>MHLYLPRPSPLLPSDQEQCGRVMARGKYDPLEGIPSERALQAETVAEDFDNVETVVTEEDHDESEELSDVSEEEESSHWRTKTRFSVYSLYANVRPLMKSPLVRVLTLLNSCFVVINLLLLFMVISGAGIVAFHRITFNRWNSLDMPCVYEWADWTPCSEQCSRMHNENFPVKTRRINMKTVIQARGSKPACPKDLADWEDRVPCNTHLCPRKLSGFNLWTGCFYKNPLLGKAGGCYHMRQLPPQDALIEVDTTNFVEDCPDSQCPYSMD</sequence>
<keyword evidence="2" id="KW-0472">Membrane</keyword>
<evidence type="ECO:0000256" key="1">
    <source>
        <dbReference type="SAM" id="MobiDB-lite"/>
    </source>
</evidence>